<protein>
    <submittedName>
        <fullName evidence="1">Uncharacterized protein</fullName>
    </submittedName>
</protein>
<dbReference type="Proteomes" id="UP000092445">
    <property type="component" value="Unassembled WGS sequence"/>
</dbReference>
<dbReference type="AlphaFoldDB" id="A0A1B0ADL1"/>
<reference evidence="2" key="1">
    <citation type="submission" date="2014-03" db="EMBL/GenBank/DDBJ databases">
        <authorList>
            <person name="Aksoy S."/>
            <person name="Warren W."/>
            <person name="Wilson R.K."/>
        </authorList>
    </citation>
    <scope>NUCLEOTIDE SEQUENCE [LARGE SCALE GENOMIC DNA]</scope>
    <source>
        <strain evidence="2">IAEA</strain>
    </source>
</reference>
<accession>A0A1B0ADL1</accession>
<proteinExistence type="predicted"/>
<sequence>MRLFSREISFTDTLNNSDDAWIEIDVLTLGSKEQEALIAERNKRTIGLLRELFPDITKEVDYQINRIVNNVLQQVGPAVLGTALNNNSGYPRQRLRAENLDDSQYNVNTNMTLPAELIVFEPDKEFEESQRQSSQPQQNN</sequence>
<organism evidence="1 2">
    <name type="scientific">Glossina pallidipes</name>
    <name type="common">Tsetse fly</name>
    <dbReference type="NCBI Taxonomy" id="7398"/>
    <lineage>
        <taxon>Eukaryota</taxon>
        <taxon>Metazoa</taxon>
        <taxon>Ecdysozoa</taxon>
        <taxon>Arthropoda</taxon>
        <taxon>Hexapoda</taxon>
        <taxon>Insecta</taxon>
        <taxon>Pterygota</taxon>
        <taxon>Neoptera</taxon>
        <taxon>Endopterygota</taxon>
        <taxon>Diptera</taxon>
        <taxon>Brachycera</taxon>
        <taxon>Muscomorpha</taxon>
        <taxon>Hippoboscoidea</taxon>
        <taxon>Glossinidae</taxon>
        <taxon>Glossina</taxon>
    </lineage>
</organism>
<keyword evidence="2" id="KW-1185">Reference proteome</keyword>
<reference evidence="1" key="2">
    <citation type="submission" date="2020-05" db="UniProtKB">
        <authorList>
            <consortium name="EnsemblMetazoa"/>
        </authorList>
    </citation>
    <scope>IDENTIFICATION</scope>
    <source>
        <strain evidence="1">IAEA</strain>
    </source>
</reference>
<dbReference type="VEuPathDB" id="VectorBase:GPAI042321"/>
<evidence type="ECO:0000313" key="2">
    <source>
        <dbReference type="Proteomes" id="UP000092445"/>
    </source>
</evidence>
<evidence type="ECO:0000313" key="1">
    <source>
        <dbReference type="EnsemblMetazoa" id="GPAI042321-PA"/>
    </source>
</evidence>
<name>A0A1B0ADL1_GLOPL</name>
<dbReference type="EnsemblMetazoa" id="GPAI042321-RA">
    <property type="protein sequence ID" value="GPAI042321-PA"/>
    <property type="gene ID" value="GPAI042321"/>
</dbReference>